<sequence length="61" mass="7131">MIIETFRNELDGLESRIYKRDDGKYSVSLFDTDVEQPVLMARIYDELQPARVYACRLAMAN</sequence>
<organism evidence="1">
    <name type="scientific">uncultured Caudovirales phage</name>
    <dbReference type="NCBI Taxonomy" id="2100421"/>
    <lineage>
        <taxon>Viruses</taxon>
        <taxon>Duplodnaviria</taxon>
        <taxon>Heunggongvirae</taxon>
        <taxon>Uroviricota</taxon>
        <taxon>Caudoviricetes</taxon>
        <taxon>Peduoviridae</taxon>
        <taxon>Maltschvirus</taxon>
        <taxon>Maltschvirus maltsch</taxon>
    </lineage>
</organism>
<accession>A0A6J5NCK9</accession>
<proteinExistence type="predicted"/>
<reference evidence="1" key="1">
    <citation type="submission" date="2020-04" db="EMBL/GenBank/DDBJ databases">
        <authorList>
            <person name="Chiriac C."/>
            <person name="Salcher M."/>
            <person name="Ghai R."/>
            <person name="Kavagutti S V."/>
        </authorList>
    </citation>
    <scope>NUCLEOTIDE SEQUENCE</scope>
</reference>
<protein>
    <submittedName>
        <fullName evidence="1">Uncharacterized protein</fullName>
    </submittedName>
</protein>
<gene>
    <name evidence="1" type="ORF">UFOVP653_42</name>
</gene>
<dbReference type="EMBL" id="LR796613">
    <property type="protein sequence ID" value="CAB4154915.1"/>
    <property type="molecule type" value="Genomic_DNA"/>
</dbReference>
<name>A0A6J5NCK9_9CAUD</name>
<evidence type="ECO:0000313" key="1">
    <source>
        <dbReference type="EMBL" id="CAB4154915.1"/>
    </source>
</evidence>